<dbReference type="EMBL" id="JBHTCS010000028">
    <property type="protein sequence ID" value="MFC7450673.1"/>
    <property type="molecule type" value="Genomic_DNA"/>
</dbReference>
<feature type="domain" description="DUF559" evidence="1">
    <location>
        <begin position="221"/>
        <end position="280"/>
    </location>
</feature>
<sequence>MIAVPIRGTQAVLRGIVTEHQLRRDFVRLHRDVYVRKGTPPTAVARAHAAWLWSGDRGVLAGFSAAALHGTRWIDASLPAELIRVGHVRAPKGIVVRKARLLEGETCRIDGAAVTTPARTAFDLGRALGVDRAVEVLDALCNATGLDPAEVSAIAERHRGARGLVQLRRVLELVDGGAESPPETRTRLLLVRDKLPRPETQIRVRDDSGRIIARSDLGWDRWRVLVEYDGDHHWLDEGQRSRDIDRAAVLEALGWAVVRVSAELLRDRPDVVLARIRAKLRLAGAPV</sequence>
<organism evidence="2 3">
    <name type="scientific">Rhodococcus daqingensis</name>
    <dbReference type="NCBI Taxonomy" id="2479363"/>
    <lineage>
        <taxon>Bacteria</taxon>
        <taxon>Bacillati</taxon>
        <taxon>Actinomycetota</taxon>
        <taxon>Actinomycetes</taxon>
        <taxon>Mycobacteriales</taxon>
        <taxon>Nocardiaceae</taxon>
        <taxon>Rhodococcus</taxon>
    </lineage>
</organism>
<dbReference type="SUPFAM" id="SSF52980">
    <property type="entry name" value="Restriction endonuclease-like"/>
    <property type="match status" value="1"/>
</dbReference>
<evidence type="ECO:0000313" key="2">
    <source>
        <dbReference type="EMBL" id="MFC7450673.1"/>
    </source>
</evidence>
<dbReference type="Gene3D" id="3.40.960.10">
    <property type="entry name" value="VSR Endonuclease"/>
    <property type="match status" value="1"/>
</dbReference>
<evidence type="ECO:0000313" key="3">
    <source>
        <dbReference type="Proteomes" id="UP001596484"/>
    </source>
</evidence>
<protein>
    <submittedName>
        <fullName evidence="2">DUF559 domain-containing protein</fullName>
    </submittedName>
</protein>
<evidence type="ECO:0000259" key="1">
    <source>
        <dbReference type="Pfam" id="PF04480"/>
    </source>
</evidence>
<dbReference type="InterPro" id="IPR011335">
    <property type="entry name" value="Restrct_endonuc-II-like"/>
</dbReference>
<comment type="caution">
    <text evidence="2">The sequence shown here is derived from an EMBL/GenBank/DDBJ whole genome shotgun (WGS) entry which is preliminary data.</text>
</comment>
<keyword evidence="3" id="KW-1185">Reference proteome</keyword>
<dbReference type="InterPro" id="IPR007569">
    <property type="entry name" value="DUF559"/>
</dbReference>
<gene>
    <name evidence="2" type="ORF">ACFQS9_22495</name>
</gene>
<reference evidence="3" key="1">
    <citation type="journal article" date="2019" name="Int. J. Syst. Evol. Microbiol.">
        <title>The Global Catalogue of Microorganisms (GCM) 10K type strain sequencing project: providing services to taxonomists for standard genome sequencing and annotation.</title>
        <authorList>
            <consortium name="The Broad Institute Genomics Platform"/>
            <consortium name="The Broad Institute Genome Sequencing Center for Infectious Disease"/>
            <person name="Wu L."/>
            <person name="Ma J."/>
        </authorList>
    </citation>
    <scope>NUCLEOTIDE SEQUENCE [LARGE SCALE GENOMIC DNA]</scope>
    <source>
        <strain evidence="3">ICMP 19430</strain>
    </source>
</reference>
<name>A0ABW2S3E1_9NOCA</name>
<dbReference type="RefSeq" id="WP_378408780.1">
    <property type="nucleotide sequence ID" value="NZ_JBHTCS010000028.1"/>
</dbReference>
<accession>A0ABW2S3E1</accession>
<proteinExistence type="predicted"/>
<dbReference type="Pfam" id="PF04480">
    <property type="entry name" value="DUF559"/>
    <property type="match status" value="1"/>
</dbReference>
<dbReference type="Proteomes" id="UP001596484">
    <property type="component" value="Unassembled WGS sequence"/>
</dbReference>